<reference evidence="1" key="1">
    <citation type="submission" date="2022-03" db="EMBL/GenBank/DDBJ databases">
        <authorList>
            <person name="Sayadi A."/>
        </authorList>
    </citation>
    <scope>NUCLEOTIDE SEQUENCE</scope>
</reference>
<comment type="caution">
    <text evidence="1">The sequence shown here is derived from an EMBL/GenBank/DDBJ whole genome shotgun (WGS) entry which is preliminary data.</text>
</comment>
<name>A0A9P0P7D3_ACAOB</name>
<dbReference type="Proteomes" id="UP001152888">
    <property type="component" value="Unassembled WGS sequence"/>
</dbReference>
<evidence type="ECO:0000313" key="2">
    <source>
        <dbReference type="Proteomes" id="UP001152888"/>
    </source>
</evidence>
<proteinExistence type="predicted"/>
<protein>
    <submittedName>
        <fullName evidence="1">Uncharacterized protein</fullName>
    </submittedName>
</protein>
<evidence type="ECO:0000313" key="1">
    <source>
        <dbReference type="EMBL" id="CAH1970230.1"/>
    </source>
</evidence>
<sequence>MPYTFRVPTLNSPVKINNLRSKCPPYYLLLDHTIAVLWLMFAAKQYDCPLGISQMQWALCFLRTIKTRNGDYPKDVAIAINAIEELLVTNYAQLSAEMANIKRLDETIKYSEGAFGSSQMLTKELPFSLNYAEMFSKSPAVQAAAEAKSMTSVEAERELKKIKSAAGVDSIEELDPESKNKAINVLKMWKTDQVEKIKDELRRLRGIEVYLRDIDANFEGFVEDDLGALASDI</sequence>
<dbReference type="OrthoDB" id="6578444at2759"/>
<gene>
    <name evidence="1" type="ORF">ACAOBT_LOCUS8822</name>
</gene>
<keyword evidence="2" id="KW-1185">Reference proteome</keyword>
<organism evidence="1 2">
    <name type="scientific">Acanthoscelides obtectus</name>
    <name type="common">Bean weevil</name>
    <name type="synonym">Bruchus obtectus</name>
    <dbReference type="NCBI Taxonomy" id="200917"/>
    <lineage>
        <taxon>Eukaryota</taxon>
        <taxon>Metazoa</taxon>
        <taxon>Ecdysozoa</taxon>
        <taxon>Arthropoda</taxon>
        <taxon>Hexapoda</taxon>
        <taxon>Insecta</taxon>
        <taxon>Pterygota</taxon>
        <taxon>Neoptera</taxon>
        <taxon>Endopterygota</taxon>
        <taxon>Coleoptera</taxon>
        <taxon>Polyphaga</taxon>
        <taxon>Cucujiformia</taxon>
        <taxon>Chrysomeloidea</taxon>
        <taxon>Chrysomelidae</taxon>
        <taxon>Bruchinae</taxon>
        <taxon>Bruchini</taxon>
        <taxon>Acanthoscelides</taxon>
    </lineage>
</organism>
<dbReference type="EMBL" id="CAKOFQ010006772">
    <property type="protein sequence ID" value="CAH1970230.1"/>
    <property type="molecule type" value="Genomic_DNA"/>
</dbReference>
<accession>A0A9P0P7D3</accession>
<dbReference type="AlphaFoldDB" id="A0A9P0P7D3"/>